<feature type="transmembrane region" description="Helical" evidence="1">
    <location>
        <begin position="403"/>
        <end position="421"/>
    </location>
</feature>
<feature type="transmembrane region" description="Helical" evidence="1">
    <location>
        <begin position="462"/>
        <end position="482"/>
    </location>
</feature>
<feature type="transmembrane region" description="Helical" evidence="1">
    <location>
        <begin position="332"/>
        <end position="351"/>
    </location>
</feature>
<name>W9DVI3_METTI</name>
<dbReference type="EMBL" id="AZAJ01000001">
    <property type="protein sequence ID" value="ETA67436.1"/>
    <property type="molecule type" value="Genomic_DNA"/>
</dbReference>
<dbReference type="Proteomes" id="UP000019483">
    <property type="component" value="Unassembled WGS sequence"/>
</dbReference>
<dbReference type="OrthoDB" id="112361at2157"/>
<proteinExistence type="predicted"/>
<protein>
    <submittedName>
        <fullName evidence="2">Uncharacterized protein</fullName>
    </submittedName>
</protein>
<evidence type="ECO:0000313" key="2">
    <source>
        <dbReference type="EMBL" id="ETA67436.1"/>
    </source>
</evidence>
<organism evidence="2 3">
    <name type="scientific">Methanolobus tindarius DSM 2278</name>
    <dbReference type="NCBI Taxonomy" id="1090322"/>
    <lineage>
        <taxon>Archaea</taxon>
        <taxon>Methanobacteriati</taxon>
        <taxon>Methanobacteriota</taxon>
        <taxon>Stenosarchaea group</taxon>
        <taxon>Methanomicrobia</taxon>
        <taxon>Methanosarcinales</taxon>
        <taxon>Methanosarcinaceae</taxon>
        <taxon>Methanolobus</taxon>
    </lineage>
</organism>
<feature type="transmembrane region" description="Helical" evidence="1">
    <location>
        <begin position="145"/>
        <end position="163"/>
    </location>
</feature>
<feature type="transmembrane region" description="Helical" evidence="1">
    <location>
        <begin position="21"/>
        <end position="42"/>
    </location>
</feature>
<comment type="caution">
    <text evidence="2">The sequence shown here is derived from an EMBL/GenBank/DDBJ whole genome shotgun (WGS) entry which is preliminary data.</text>
</comment>
<feature type="transmembrane region" description="Helical" evidence="1">
    <location>
        <begin position="427"/>
        <end position="450"/>
    </location>
</feature>
<accession>W9DVI3</accession>
<reference evidence="2 3" key="1">
    <citation type="submission" date="2013-08" db="EMBL/GenBank/DDBJ databases">
        <authorList>
            <consortium name="DOE Joint Genome Institute"/>
            <person name="Eisen J."/>
            <person name="Huntemann M."/>
            <person name="Han J."/>
            <person name="Chen A."/>
            <person name="Kyrpides N."/>
            <person name="Mavromatis K."/>
            <person name="Markowitz V."/>
            <person name="Palaniappan K."/>
            <person name="Ivanova N."/>
            <person name="Schaumberg A."/>
            <person name="Pati A."/>
            <person name="Liolios K."/>
            <person name="Nordberg H.P."/>
            <person name="Cantor M.N."/>
            <person name="Hua S.X."/>
            <person name="Woyke T."/>
        </authorList>
    </citation>
    <scope>NUCLEOTIDE SEQUENCE [LARGE SCALE GENOMIC DNA]</scope>
    <source>
        <strain evidence="2 3">DSM 2278</strain>
    </source>
</reference>
<dbReference type="RefSeq" id="WP_023844572.1">
    <property type="nucleotide sequence ID" value="NZ_AZAJ01000001.1"/>
</dbReference>
<feature type="transmembrane region" description="Helical" evidence="1">
    <location>
        <begin position="679"/>
        <end position="698"/>
    </location>
</feature>
<gene>
    <name evidence="2" type="ORF">MettiDRAFT_0860</name>
</gene>
<feature type="transmembrane region" description="Helical" evidence="1">
    <location>
        <begin position="106"/>
        <end position="133"/>
    </location>
</feature>
<sequence length="709" mass="80475">MSKKNQSNNEDKVCEDSRHHLLDLSSLVIIVALAFSTIFYLWDIIFSSNMLAGNPTDMIEFPVFSQIQSIIVYHQIPLWDNLWLGGFPEYASPISALYNPLVTIPYFMFGLIAGSKVIVVLHVFLAGVCFWIFSTTITSRRSLQLYGSFLFMLSGTLITRVNAGHTELLTTQMFIPLSLFFVMKAVESRNIVYVICSAISISMFIFGGAIYYFVFFMMMFLVYSIVTCFEQTDSKKFKLNTTNLKIISFIFILTIMFSSIKLIPALFVSDNIVRIDPIDPLKGSGLFRDMFTSFVTGNYLEGYSVNETYSYLGFLPFIFAIVSLFHNAREKIFYYISFLVFLLWAGGSNNLMGVLRYFPFFENFRVPGRSLLFASFIVISLSIYGIQWFFERLEKEDNKSTKPVFWLIGFVLLFEIQEILLNSAKVAFSNVGIGFFGLLLTLLISLYVIININGDGDPENKTLFILIFMSIFLISAINIATISPHENNIENSTSLQIMQQIKDYDNDTHQQIWLTTDGWPYYHMDFTYAAMKNDLHMQRSYYGYFLDTVPSTVQIGNTSYYAANYLVDTQYLESGETIDAPAILSVNGVSVVEIPESLPNVFSIRGNSMMPLDLKYFSPNKVVVDGSLIQAGDVVVYKCAYYDGWKANGMTAENMGNMVGTTASTSGEDLEFVFDPIDFKIGLLITLITIFIFIVSVIKKDKVNSYLKE</sequence>
<keyword evidence="1" id="KW-0812">Transmembrane</keyword>
<evidence type="ECO:0000256" key="1">
    <source>
        <dbReference type="SAM" id="Phobius"/>
    </source>
</evidence>
<keyword evidence="1" id="KW-1133">Transmembrane helix</keyword>
<feature type="transmembrane region" description="Helical" evidence="1">
    <location>
        <begin position="308"/>
        <end position="325"/>
    </location>
</feature>
<dbReference type="AlphaFoldDB" id="W9DVI3"/>
<evidence type="ECO:0000313" key="3">
    <source>
        <dbReference type="Proteomes" id="UP000019483"/>
    </source>
</evidence>
<feature type="transmembrane region" description="Helical" evidence="1">
    <location>
        <begin position="191"/>
        <end position="223"/>
    </location>
</feature>
<keyword evidence="1" id="KW-0472">Membrane</keyword>
<feature type="transmembrane region" description="Helical" evidence="1">
    <location>
        <begin position="371"/>
        <end position="391"/>
    </location>
</feature>
<keyword evidence="3" id="KW-1185">Reference proteome</keyword>
<feature type="transmembrane region" description="Helical" evidence="1">
    <location>
        <begin position="244"/>
        <end position="267"/>
    </location>
</feature>
<dbReference type="STRING" id="1090322.MettiDRAFT_0860"/>